<feature type="compositionally biased region" description="Basic residues" evidence="1">
    <location>
        <begin position="546"/>
        <end position="560"/>
    </location>
</feature>
<evidence type="ECO:0000259" key="3">
    <source>
        <dbReference type="Pfam" id="PF24778"/>
    </source>
</evidence>
<dbReference type="InterPro" id="IPR056307">
    <property type="entry name" value="Ig-CFAP74_3rd"/>
</dbReference>
<accession>A0A1J4KLI6</accession>
<dbReference type="Pfam" id="PF24798">
    <property type="entry name" value="Ig-CFAP74_4th"/>
    <property type="match status" value="1"/>
</dbReference>
<evidence type="ECO:0000259" key="2">
    <source>
        <dbReference type="Pfam" id="PF22067"/>
    </source>
</evidence>
<dbReference type="OrthoDB" id="545169at2759"/>
<feature type="domain" description="CFAP74 third Ig-like" evidence="3">
    <location>
        <begin position="239"/>
        <end position="343"/>
    </location>
</feature>
<dbReference type="InterPro" id="IPR056310">
    <property type="entry name" value="Ig-CFAP74_4th"/>
</dbReference>
<dbReference type="EMBL" id="MLAK01000605">
    <property type="protein sequence ID" value="OHT10660.1"/>
    <property type="molecule type" value="Genomic_DNA"/>
</dbReference>
<dbReference type="PANTHER" id="PTHR22538:SF0">
    <property type="entry name" value="CILIA- AND FLAGELLA-ASSOCIATED PROTEIN 74"/>
    <property type="match status" value="1"/>
</dbReference>
<dbReference type="InterPro" id="IPR054089">
    <property type="entry name" value="Cep192-like_D3"/>
</dbReference>
<dbReference type="Proteomes" id="UP000179807">
    <property type="component" value="Unassembled WGS sequence"/>
</dbReference>
<evidence type="ECO:0000256" key="1">
    <source>
        <dbReference type="SAM" id="MobiDB-lite"/>
    </source>
</evidence>
<dbReference type="VEuPathDB" id="TrichDB:TRFO_04162"/>
<dbReference type="RefSeq" id="XP_068363796.1">
    <property type="nucleotide sequence ID" value="XM_068491731.1"/>
</dbReference>
<dbReference type="InterPro" id="IPR013783">
    <property type="entry name" value="Ig-like_fold"/>
</dbReference>
<dbReference type="Pfam" id="PF22067">
    <property type="entry name" value="Cep192_D3"/>
    <property type="match status" value="1"/>
</dbReference>
<sequence length="1007" mass="111803">MSQTKKDKKQKSQPFISDPGVLVFRDFVIGETMNLPFTLTNVSFGRNTYKVIGFDKEFEALFHLNFSPPGYISPGVAVNLSLDFTPKYNSPIKCPLHCLAETGPFDVLVECYPKIVNIQIDPFDVFNIGVVTLGEEKEQSIIIRNSGALQATWSISLETAPVDPGFLSLSEAEDGVVQFSTRHGVTQGYSSSTIKVNFRPARPCQLKFILRFKFSSSHKEFDSFVKDLPLEGTGADVPIFLENDKIDFGVCYYNELYRATLVAHNRSNLSQRFVIETPPNLEKFVEFMPKVGFVQPMSSLQITIKLRTSNKFTSQFPQFESTAEIPIRMTVVNQVLPVDFSISFTPSSLKLSFDPPQLDFGTFITTECKEVPLRITSSLQLPCNFGFIRLPNGVSVKPFDGFGLILPGETVEVTVCFQSQIPKKHEFPIQLAILQGQKFNIPCVATVCQSPISFSQTDIEFEATPLGSDSSYKLIVNNSRAQPLDFEFETPDDFLFDPVVGTVPANSKSPVFVTFRPTVPIQQPEVKQEDETAALTKTGNSTTKKDNKKHNSKQQHHKDKKKSETEEPGEDPKEIISPDFTYRLYEKSIACFWKSGSNNGRHHISMKAAAILPTLFITKVAIGSQHVRKSEDYIDLSLNKINFGIVATGQFLDAIIEIKSVIKKTLALDYVCERGSFEVLSPSCELRPLQSTELHIRFAPCANMKYKSTVQIRCADRPNSRITLSLNGEGAAPSIALSQESLDFGHVVVGHSITRSIQVKNNANFAQQYTYELKPTPTMHNKNMSGNDAFTVPVKTQRLQPGETGDASVNFSPDHDDLTFQSILVISAGEDGEKCEVPITGAAWPHVMFIMGGVEEPRQRTAFDHYALDEPYFRPNVICEMAYPGPAAQTTLTFGVANQNEDVKKTNGEFSFDNLSGPGFTITPMKSSVECGGVAKAVIEYAPPASSLLQVGQWVVAESNINLKCAEFQRKVPFKIKCLINLQQAADLSQATTTRQSKSTAKRKSRK</sequence>
<feature type="domain" description="CFAP74 fourth Ig-like" evidence="4">
    <location>
        <begin position="353"/>
        <end position="446"/>
    </location>
</feature>
<dbReference type="NCBIfam" id="NF012200">
    <property type="entry name" value="choice_anch_D"/>
    <property type="match status" value="1"/>
</dbReference>
<evidence type="ECO:0000313" key="5">
    <source>
        <dbReference type="EMBL" id="OHT10660.1"/>
    </source>
</evidence>
<evidence type="ECO:0000313" key="6">
    <source>
        <dbReference type="Proteomes" id="UP000179807"/>
    </source>
</evidence>
<organism evidence="5 6">
    <name type="scientific">Tritrichomonas foetus</name>
    <dbReference type="NCBI Taxonomy" id="1144522"/>
    <lineage>
        <taxon>Eukaryota</taxon>
        <taxon>Metamonada</taxon>
        <taxon>Parabasalia</taxon>
        <taxon>Tritrichomonadida</taxon>
        <taxon>Tritrichomonadidae</taxon>
        <taxon>Tritrichomonas</taxon>
    </lineage>
</organism>
<gene>
    <name evidence="5" type="ORF">TRFO_04162</name>
</gene>
<name>A0A1J4KLI6_9EUKA</name>
<evidence type="ECO:0000259" key="4">
    <source>
        <dbReference type="Pfam" id="PF24798"/>
    </source>
</evidence>
<comment type="caution">
    <text evidence="5">The sequence shown here is derived from an EMBL/GenBank/DDBJ whole genome shotgun (WGS) entry which is preliminary data.</text>
</comment>
<proteinExistence type="predicted"/>
<evidence type="ECO:0008006" key="7">
    <source>
        <dbReference type="Google" id="ProtNLM"/>
    </source>
</evidence>
<dbReference type="Pfam" id="PF24778">
    <property type="entry name" value="Ig-CFAP74_3rd"/>
    <property type="match status" value="1"/>
</dbReference>
<dbReference type="Gene3D" id="2.60.40.10">
    <property type="entry name" value="Immunoglobulins"/>
    <property type="match status" value="6"/>
</dbReference>
<feature type="compositionally biased region" description="Basic and acidic residues" evidence="1">
    <location>
        <begin position="561"/>
        <end position="575"/>
    </location>
</feature>
<protein>
    <recommendedName>
        <fullName evidence="7">Abnormal spindle-like microcephaly-associated protein ASH domain-containing protein</fullName>
    </recommendedName>
</protein>
<dbReference type="GeneID" id="94826435"/>
<dbReference type="PANTHER" id="PTHR22538">
    <property type="entry name" value="CILIA- AND FLAGELLA-ASSOCIATED PROTEIN 74"/>
    <property type="match status" value="1"/>
</dbReference>
<dbReference type="AlphaFoldDB" id="A0A1J4KLI6"/>
<reference evidence="5" key="1">
    <citation type="submission" date="2016-10" db="EMBL/GenBank/DDBJ databases">
        <authorList>
            <person name="Benchimol M."/>
            <person name="Almeida L.G."/>
            <person name="Vasconcelos A.T."/>
            <person name="Perreira-Neves A."/>
            <person name="Rosa I.A."/>
            <person name="Tasca T."/>
            <person name="Bogo M.R."/>
            <person name="de Souza W."/>
        </authorList>
    </citation>
    <scope>NUCLEOTIDE SEQUENCE [LARGE SCALE GENOMIC DNA]</scope>
    <source>
        <strain evidence="5">K</strain>
    </source>
</reference>
<feature type="domain" description="Cep192-like" evidence="2">
    <location>
        <begin position="747"/>
        <end position="842"/>
    </location>
</feature>
<keyword evidence="6" id="KW-1185">Reference proteome</keyword>
<feature type="region of interest" description="Disordered" evidence="1">
    <location>
        <begin position="523"/>
        <end position="575"/>
    </location>
</feature>
<dbReference type="Pfam" id="PF24771">
    <property type="entry name" value="Ig_CFAP74_1st"/>
    <property type="match status" value="1"/>
</dbReference>